<protein>
    <submittedName>
        <fullName evidence="1">Uncharacterized protein</fullName>
    </submittedName>
</protein>
<dbReference type="KEGG" id="ere:EUBREC_0640"/>
<dbReference type="Proteomes" id="UP000001477">
    <property type="component" value="Chromosome"/>
</dbReference>
<dbReference type="HOGENOM" id="CLU_2665637_0_0_9"/>
<name>C4ZCS4_AGARV</name>
<dbReference type="AlphaFoldDB" id="C4ZCS4"/>
<sequence>MIDFHWTAITYIRRLIKSAAPFLFEILTGLVAGWTGCTFNTAEHDFSTGICFFTVIAVYTKVFGIVESSFVVPVRKAS</sequence>
<reference evidence="1 2" key="1">
    <citation type="journal article" date="2009" name="Proc. Natl. Acad. Sci. U.S.A.">
        <title>Characterizing a model human gut microbiota composed of members of its two dominant bacterial phyla.</title>
        <authorList>
            <person name="Mahowald M.A."/>
            <person name="Rey F.E."/>
            <person name="Seedorf H."/>
            <person name="Turnbaugh P.J."/>
            <person name="Fulton R.S."/>
            <person name="Wollam A."/>
            <person name="Shah N."/>
            <person name="Wang C."/>
            <person name="Magrini V."/>
            <person name="Wilson R.K."/>
            <person name="Cantarel B.L."/>
            <person name="Coutinho P.M."/>
            <person name="Henrissat B."/>
            <person name="Crock L.W."/>
            <person name="Russell A."/>
            <person name="Verberkmoes N.C."/>
            <person name="Hettich R.L."/>
            <person name="Gordon J.I."/>
        </authorList>
    </citation>
    <scope>NUCLEOTIDE SEQUENCE [LARGE SCALE GENOMIC DNA]</scope>
    <source>
        <strain evidence="2">ATCC 33656 / DSM 3377 / JCM 17463 / KCTC 5835 / LMG 30912 / VPI 0990</strain>
    </source>
</reference>
<evidence type="ECO:0000313" key="2">
    <source>
        <dbReference type="Proteomes" id="UP000001477"/>
    </source>
</evidence>
<organism evidence="1 2">
    <name type="scientific">Agathobacter rectalis (strain ATCC 33656 / DSM 3377 / JCM 17463 / KCTC 5835 / VPI 0990)</name>
    <name type="common">Eubacterium rectale</name>
    <dbReference type="NCBI Taxonomy" id="515619"/>
    <lineage>
        <taxon>Bacteria</taxon>
        <taxon>Bacillati</taxon>
        <taxon>Bacillota</taxon>
        <taxon>Clostridia</taxon>
        <taxon>Lachnospirales</taxon>
        <taxon>Lachnospiraceae</taxon>
        <taxon>Agathobacter</taxon>
    </lineage>
</organism>
<dbReference type="PaxDb" id="515619-EUBREC_0640"/>
<dbReference type="EMBL" id="CP001107">
    <property type="protein sequence ID" value="ACR74429.1"/>
    <property type="molecule type" value="Genomic_DNA"/>
</dbReference>
<gene>
    <name evidence="1" type="ordered locus">EUBREC_0640</name>
</gene>
<evidence type="ECO:0000313" key="1">
    <source>
        <dbReference type="EMBL" id="ACR74429.1"/>
    </source>
</evidence>
<proteinExistence type="predicted"/>
<accession>C4ZCS4</accession>